<sequence length="299" mass="33238">MDGLSGAAGVIAVASIAIQLAEGIKKLCDFWESIKDAPEDIATLVQELRLLDLVLKKMHINEEKYGADPTTTAVLKRCAEKVNALVAAMDTFQPGFRVEEVASTYMEQLQGHTSKQKVPSFPAVVGRIENDIDPGTARSIRRRMQYTFLDQNLTAISEGFAGLQLKRSSTTVTTSTSGPLDINSHVVDLRAELERMTRAISSPLLKAGLQMGIDKVVLDLVESLKTNTIPRRPTESTTRSYSGHFESDVEKGTLTSMPPLLRKRSRRRKYQVKVGSSETLRESEFDHYEYETHFILHPA</sequence>
<dbReference type="EMBL" id="CAJVRL010000096">
    <property type="protein sequence ID" value="CAG8960171.1"/>
    <property type="molecule type" value="Genomic_DNA"/>
</dbReference>
<evidence type="ECO:0008006" key="3">
    <source>
        <dbReference type="Google" id="ProtNLM"/>
    </source>
</evidence>
<gene>
    <name evidence="1" type="ORF">HYFRA_00010650</name>
</gene>
<proteinExistence type="predicted"/>
<organism evidence="1 2">
    <name type="scientific">Hymenoscyphus fraxineus</name>
    <dbReference type="NCBI Taxonomy" id="746836"/>
    <lineage>
        <taxon>Eukaryota</taxon>
        <taxon>Fungi</taxon>
        <taxon>Dikarya</taxon>
        <taxon>Ascomycota</taxon>
        <taxon>Pezizomycotina</taxon>
        <taxon>Leotiomycetes</taxon>
        <taxon>Helotiales</taxon>
        <taxon>Helotiaceae</taxon>
        <taxon>Hymenoscyphus</taxon>
    </lineage>
</organism>
<accession>A0A9N9PUE4</accession>
<dbReference type="AlphaFoldDB" id="A0A9N9PUE4"/>
<protein>
    <recommendedName>
        <fullName evidence="3">NACHT-NTPase and P-loop NTPases N-terminal domain-containing protein</fullName>
    </recommendedName>
</protein>
<dbReference type="Proteomes" id="UP000696280">
    <property type="component" value="Unassembled WGS sequence"/>
</dbReference>
<name>A0A9N9PUE4_9HELO</name>
<keyword evidence="2" id="KW-1185">Reference proteome</keyword>
<comment type="caution">
    <text evidence="1">The sequence shown here is derived from an EMBL/GenBank/DDBJ whole genome shotgun (WGS) entry which is preliminary data.</text>
</comment>
<dbReference type="OrthoDB" id="539213at2759"/>
<evidence type="ECO:0000313" key="2">
    <source>
        <dbReference type="Proteomes" id="UP000696280"/>
    </source>
</evidence>
<evidence type="ECO:0000313" key="1">
    <source>
        <dbReference type="EMBL" id="CAG8960171.1"/>
    </source>
</evidence>
<reference evidence="1" key="1">
    <citation type="submission" date="2021-07" db="EMBL/GenBank/DDBJ databases">
        <authorList>
            <person name="Durling M."/>
        </authorList>
    </citation>
    <scope>NUCLEOTIDE SEQUENCE</scope>
</reference>